<dbReference type="PRINTS" id="PR00380">
    <property type="entry name" value="KINESINHEAVY"/>
</dbReference>
<evidence type="ECO:0000256" key="2">
    <source>
        <dbReference type="ARBA" id="ARBA00022490"/>
    </source>
</evidence>
<keyword evidence="6 10" id="KW-0175">Coiled coil</keyword>
<evidence type="ECO:0000256" key="8">
    <source>
        <dbReference type="ARBA" id="ARBA00023212"/>
    </source>
</evidence>
<keyword evidence="2" id="KW-0963">Cytoplasm</keyword>
<evidence type="ECO:0000256" key="6">
    <source>
        <dbReference type="ARBA" id="ARBA00023054"/>
    </source>
</evidence>
<evidence type="ECO:0000256" key="1">
    <source>
        <dbReference type="ARBA" id="ARBA00004245"/>
    </source>
</evidence>
<comment type="subcellular location">
    <subcellularLocation>
        <location evidence="1">Cytoplasm</location>
        <location evidence="1">Cytoskeleton</location>
    </subcellularLocation>
</comment>
<dbReference type="PROSITE" id="PS00411">
    <property type="entry name" value="KINESIN_MOTOR_1"/>
    <property type="match status" value="1"/>
</dbReference>
<dbReference type="Proteomes" id="UP001642464">
    <property type="component" value="Unassembled WGS sequence"/>
</dbReference>
<comment type="caution">
    <text evidence="14">The sequence shown here is derived from an EMBL/GenBank/DDBJ whole genome shotgun (WGS) entry which is preliminary data.</text>
</comment>
<keyword evidence="5 9" id="KW-0067">ATP-binding</keyword>
<evidence type="ECO:0000256" key="4">
    <source>
        <dbReference type="ARBA" id="ARBA00022741"/>
    </source>
</evidence>
<organism evidence="14 15">
    <name type="scientific">Durusdinium trenchii</name>
    <dbReference type="NCBI Taxonomy" id="1381693"/>
    <lineage>
        <taxon>Eukaryota</taxon>
        <taxon>Sar</taxon>
        <taxon>Alveolata</taxon>
        <taxon>Dinophyceae</taxon>
        <taxon>Suessiales</taxon>
        <taxon>Symbiodiniaceae</taxon>
        <taxon>Durusdinium</taxon>
    </lineage>
</organism>
<evidence type="ECO:0000256" key="3">
    <source>
        <dbReference type="ARBA" id="ARBA00022701"/>
    </source>
</evidence>
<dbReference type="InterPro" id="IPR019821">
    <property type="entry name" value="Kinesin_motor_CS"/>
</dbReference>
<dbReference type="Gene3D" id="2.40.50.140">
    <property type="entry name" value="Nucleic acid-binding proteins"/>
    <property type="match status" value="1"/>
</dbReference>
<feature type="domain" description="CSD" evidence="13">
    <location>
        <begin position="781"/>
        <end position="859"/>
    </location>
</feature>
<evidence type="ECO:0000256" key="7">
    <source>
        <dbReference type="ARBA" id="ARBA00023175"/>
    </source>
</evidence>
<dbReference type="InterPro" id="IPR036961">
    <property type="entry name" value="Kinesin_motor_dom_sf"/>
</dbReference>
<dbReference type="InterPro" id="IPR012340">
    <property type="entry name" value="NA-bd_OB-fold"/>
</dbReference>
<dbReference type="InterPro" id="IPR027640">
    <property type="entry name" value="Kinesin-like_fam"/>
</dbReference>
<comment type="similarity">
    <text evidence="9">Belongs to the TRAFAC class myosin-kinesin ATPase superfamily. Kinesin family.</text>
</comment>
<keyword evidence="3" id="KW-0493">Microtubule</keyword>
<evidence type="ECO:0000256" key="9">
    <source>
        <dbReference type="PROSITE-ProRule" id="PRU00283"/>
    </source>
</evidence>
<evidence type="ECO:0000256" key="5">
    <source>
        <dbReference type="ARBA" id="ARBA00022840"/>
    </source>
</evidence>
<keyword evidence="15" id="KW-1185">Reference proteome</keyword>
<dbReference type="InterPro" id="IPR027417">
    <property type="entry name" value="P-loop_NTPase"/>
</dbReference>
<dbReference type="InterPro" id="IPR002059">
    <property type="entry name" value="CSP_DNA-bd"/>
</dbReference>
<keyword evidence="8" id="KW-0206">Cytoskeleton</keyword>
<keyword evidence="4 9" id="KW-0547">Nucleotide-binding</keyword>
<feature type="coiled-coil region" evidence="10">
    <location>
        <begin position="419"/>
        <end position="594"/>
    </location>
</feature>
<dbReference type="PROSITE" id="PS50067">
    <property type="entry name" value="KINESIN_MOTOR_2"/>
    <property type="match status" value="1"/>
</dbReference>
<dbReference type="SMART" id="SM00129">
    <property type="entry name" value="KISc"/>
    <property type="match status" value="1"/>
</dbReference>
<dbReference type="Gene3D" id="3.40.850.10">
    <property type="entry name" value="Kinesin motor domain"/>
    <property type="match status" value="1"/>
</dbReference>
<feature type="region of interest" description="Disordered" evidence="11">
    <location>
        <begin position="643"/>
        <end position="668"/>
    </location>
</feature>
<feature type="region of interest" description="Disordered" evidence="11">
    <location>
        <begin position="683"/>
        <end position="719"/>
    </location>
</feature>
<evidence type="ECO:0000256" key="10">
    <source>
        <dbReference type="SAM" id="Coils"/>
    </source>
</evidence>
<evidence type="ECO:0000313" key="15">
    <source>
        <dbReference type="Proteomes" id="UP001642464"/>
    </source>
</evidence>
<feature type="domain" description="Kinesin motor" evidence="12">
    <location>
        <begin position="8"/>
        <end position="338"/>
    </location>
</feature>
<dbReference type="Pfam" id="PF00225">
    <property type="entry name" value="Kinesin"/>
    <property type="match status" value="1"/>
</dbReference>
<gene>
    <name evidence="14" type="ORF">SCF082_LOCUS40211</name>
</gene>
<dbReference type="PANTHER" id="PTHR47969:SF21">
    <property type="entry name" value="KINESIN-LIKE PROTEIN"/>
    <property type="match status" value="1"/>
</dbReference>
<dbReference type="InterPro" id="IPR001752">
    <property type="entry name" value="Kinesin_motor_dom"/>
</dbReference>
<dbReference type="EMBL" id="CAXAMM010039218">
    <property type="protein sequence ID" value="CAK9084798.1"/>
    <property type="molecule type" value="Genomic_DNA"/>
</dbReference>
<proteinExistence type="inferred from homology"/>
<reference evidence="14 15" key="1">
    <citation type="submission" date="2024-02" db="EMBL/GenBank/DDBJ databases">
        <authorList>
            <person name="Chen Y."/>
            <person name="Shah S."/>
            <person name="Dougan E. K."/>
            <person name="Thang M."/>
            <person name="Chan C."/>
        </authorList>
    </citation>
    <scope>NUCLEOTIDE SEQUENCE [LARGE SCALE GENOMIC DNA]</scope>
</reference>
<evidence type="ECO:0000313" key="14">
    <source>
        <dbReference type="EMBL" id="CAK9084798.1"/>
    </source>
</evidence>
<evidence type="ECO:0000259" key="12">
    <source>
        <dbReference type="PROSITE" id="PS50067"/>
    </source>
</evidence>
<accession>A0ABP0Q9S6</accession>
<dbReference type="SUPFAM" id="SSF50249">
    <property type="entry name" value="Nucleic acid-binding proteins"/>
    <property type="match status" value="1"/>
</dbReference>
<sequence length="1465" mass="165121">MAEDKRECVKVVIRCRPMSRQEGIDNREKIVDMDIKNGGVRVRRPGTNDYKDFTFDAVYDETAVQSDFYEHTGYAIVESVMDGYNGTIFAYGQTGTGKTHTMVGPAHPEAEEEKGVIPRAFGHVFRNVDVGGNKTFLVRASYMEIYNEEIRDLLSKNPKQKLELKDHPDGGVYVKDLTVMIVKGVRDLQQVMEVGQKNRSVASTLMNNESSRSHSIFTVTVEILEKGLDGQDHVRVGKMNMVDLAGSERQSKTGATGDTLKEATKINMSLSALGNVISALVDAKTSFIPYRDSKLTRLLQDSLGGNTKTVMCTCIGPVDYNYDETMSTLRYAHRAKSIKNKPRINEDPKDAMIREFQDEITRLKMQLEKRGGPGSPPRAPPMEGEEVVVETEVVEVEKIVEKEVLVEKVVNSGMTDEDVRRLQMQVEQERAEVEEQLNLERQAIEAQKDMAEQEKQQLLEALEEKRRQREQEAQQQEKMLQQLKAMEEKMLVGSQVMEKAMQQEADLRRAAMEVEEKKREEQRMQEELEQQQEEKLELEEKYASTEEQVQKMTAKLEKLWHRHKQTQQEVQDLQHEFQSEREDMLDTIRDLRKEVKLVCLTIENFIPMEQYQQIEQRAHFDESSDEWVISNIDLAGNRVRRRGRLLDESPKGMGRRTNGEGSPDPVAMMNERPNVYFAYTEDGGAQRAETRPQPQKNGKQQRVKSAGRPGTASRKGRGVKQVLGANFLHSPDPIEDENDAAFPKARGLVRAGYQGDAKAAATPASAPSVLPDDFTVDKDARYTGSVIDFNKWRGFGHITMDEKGVVPGDKVFVHWKNIQTDDRFPRLQQGLQVEFGLMITNDWKGWSRVRCLKAKTVTLPGGGLVNIQDAMDAESMQFVGAQNFRYTGTVKFFDQFRGFGWVSIDDGFAMEDPVPKEIKVSAIWASPVVLALSMLHLSAVAVSAATCSASEKLDGLQCLGLEKDGMPLDMGADACRKACCSDASCDVWQFHPMFACWRGKSSLCMQSGDSFANGSVGERLRGSGNEFHFFGRLQGYAEYVDLDPALRPRELHIEGFDGDSYRLSRNGARLEVYISCWSDSRRPQWCCNWPGTPVPPRRCWIIADMAAHCCKAGVSADREILYNAYTRNTPLLSPAELSIFEQLLPEEKVNEANFNASRSRWALGWHPPDVLCPSDSIEMNGERAMLDGSAVLWPLAVILRGNMQITRTFVNIGAGTCLPPDPLYQLLASSEGHGFLGLAVEGDATRLKSCELEMASTSATVVPVHLSLNPVNAVHRLLPFLGPMFPEALPPWPLDFLVVDIDGVDCLVAEELMQLVRPKVMQLEIAFHVPPPFRYSMHWDSEKSPHWNDDYDIDRLNPAAGCSLSYALHKFKPFGYHLLRLTPLDAIFVHESVAPIMESGLGIKLPQDEFLCYRSSTLWVQLPGKYVREWFYAPHPAVAFSQIWSNISLVNQEMGRDDVPFTLDF</sequence>
<protein>
    <submittedName>
        <fullName evidence="14">Kinesin-like protein KIF3A (Microtubule plus end-directed kinesin motor 3A)</fullName>
    </submittedName>
</protein>
<dbReference type="PANTHER" id="PTHR47969">
    <property type="entry name" value="CHROMOSOME-ASSOCIATED KINESIN KIF4A-RELATED"/>
    <property type="match status" value="1"/>
</dbReference>
<dbReference type="SUPFAM" id="SSF52540">
    <property type="entry name" value="P-loop containing nucleoside triphosphate hydrolases"/>
    <property type="match status" value="1"/>
</dbReference>
<dbReference type="Pfam" id="PF00313">
    <property type="entry name" value="CSD"/>
    <property type="match status" value="1"/>
</dbReference>
<keyword evidence="7 9" id="KW-0505">Motor protein</keyword>
<evidence type="ECO:0000256" key="11">
    <source>
        <dbReference type="SAM" id="MobiDB-lite"/>
    </source>
</evidence>
<evidence type="ECO:0000259" key="13">
    <source>
        <dbReference type="PROSITE" id="PS51857"/>
    </source>
</evidence>
<name>A0ABP0Q9S6_9DINO</name>
<dbReference type="PROSITE" id="PS51857">
    <property type="entry name" value="CSD_2"/>
    <property type="match status" value="1"/>
</dbReference>
<feature type="binding site" evidence="9">
    <location>
        <begin position="92"/>
        <end position="99"/>
    </location>
    <ligand>
        <name>ATP</name>
        <dbReference type="ChEBI" id="CHEBI:30616"/>
    </ligand>
</feature>